<feature type="domain" description="ABC transmembrane type-1" evidence="9">
    <location>
        <begin position="65"/>
        <end position="323"/>
    </location>
</feature>
<dbReference type="PROSITE" id="PS50893">
    <property type="entry name" value="ABC_TRANSPORTER_2"/>
    <property type="match status" value="1"/>
</dbReference>
<dbReference type="SMART" id="SM00382">
    <property type="entry name" value="AAA"/>
    <property type="match status" value="1"/>
</dbReference>
<accession>A0A1I6QT46</accession>
<dbReference type="Gene3D" id="3.40.50.300">
    <property type="entry name" value="P-loop containing nucleotide triphosphate hydrolases"/>
    <property type="match status" value="1"/>
</dbReference>
<feature type="transmembrane region" description="Helical" evidence="7">
    <location>
        <begin position="181"/>
        <end position="200"/>
    </location>
</feature>
<keyword evidence="6 7" id="KW-0472">Membrane</keyword>
<dbReference type="InterPro" id="IPR017871">
    <property type="entry name" value="ABC_transporter-like_CS"/>
</dbReference>
<dbReference type="Gene3D" id="1.20.1560.10">
    <property type="entry name" value="ABC transporter type 1, transmembrane domain"/>
    <property type="match status" value="1"/>
</dbReference>
<evidence type="ECO:0000313" key="11">
    <source>
        <dbReference type="Proteomes" id="UP000199392"/>
    </source>
</evidence>
<keyword evidence="11" id="KW-1185">Reference proteome</keyword>
<proteinExistence type="predicted"/>
<dbReference type="SUPFAM" id="SSF90123">
    <property type="entry name" value="ABC transporter transmembrane region"/>
    <property type="match status" value="1"/>
</dbReference>
<evidence type="ECO:0000256" key="2">
    <source>
        <dbReference type="ARBA" id="ARBA00022692"/>
    </source>
</evidence>
<dbReference type="AlphaFoldDB" id="A0A1I6QT46"/>
<evidence type="ECO:0000256" key="1">
    <source>
        <dbReference type="ARBA" id="ARBA00004651"/>
    </source>
</evidence>
<dbReference type="Pfam" id="PF00005">
    <property type="entry name" value="ABC_tran"/>
    <property type="match status" value="1"/>
</dbReference>
<evidence type="ECO:0000256" key="4">
    <source>
        <dbReference type="ARBA" id="ARBA00022840"/>
    </source>
</evidence>
<reference evidence="11" key="1">
    <citation type="submission" date="2016-10" db="EMBL/GenBank/DDBJ databases">
        <authorList>
            <person name="Varghese N."/>
            <person name="Submissions S."/>
        </authorList>
    </citation>
    <scope>NUCLEOTIDE SEQUENCE [LARGE SCALE GENOMIC DNA]</scope>
    <source>
        <strain evidence="11">DSM 26894</strain>
    </source>
</reference>
<gene>
    <name evidence="10" type="ORF">SAMN04488050_102307</name>
</gene>
<evidence type="ECO:0000259" key="9">
    <source>
        <dbReference type="PROSITE" id="PS50929"/>
    </source>
</evidence>
<dbReference type="EMBL" id="FOZW01000002">
    <property type="protein sequence ID" value="SFS55550.1"/>
    <property type="molecule type" value="Genomic_DNA"/>
</dbReference>
<dbReference type="PANTHER" id="PTHR24221">
    <property type="entry name" value="ATP-BINDING CASSETTE SUB-FAMILY B"/>
    <property type="match status" value="1"/>
</dbReference>
<name>A0A1I6QT46_9RHOB</name>
<evidence type="ECO:0000256" key="7">
    <source>
        <dbReference type="SAM" id="Phobius"/>
    </source>
</evidence>
<dbReference type="InterPro" id="IPR027417">
    <property type="entry name" value="P-loop_NTPase"/>
</dbReference>
<keyword evidence="3" id="KW-0547">Nucleotide-binding</keyword>
<evidence type="ECO:0000256" key="6">
    <source>
        <dbReference type="ARBA" id="ARBA00023136"/>
    </source>
</evidence>
<dbReference type="PROSITE" id="PS50929">
    <property type="entry name" value="ABC_TM1F"/>
    <property type="match status" value="1"/>
</dbReference>
<dbReference type="GO" id="GO:0005524">
    <property type="term" value="F:ATP binding"/>
    <property type="evidence" value="ECO:0007669"/>
    <property type="project" value="UniProtKB-KW"/>
</dbReference>
<feature type="transmembrane region" description="Helical" evidence="7">
    <location>
        <begin position="20"/>
        <end position="46"/>
    </location>
</feature>
<dbReference type="InterPro" id="IPR039421">
    <property type="entry name" value="Type_1_exporter"/>
</dbReference>
<keyword evidence="2 7" id="KW-0812">Transmembrane</keyword>
<evidence type="ECO:0000259" key="8">
    <source>
        <dbReference type="PROSITE" id="PS50893"/>
    </source>
</evidence>
<dbReference type="InterPro" id="IPR003593">
    <property type="entry name" value="AAA+_ATPase"/>
</dbReference>
<dbReference type="PROSITE" id="PS00211">
    <property type="entry name" value="ABC_TRANSPORTER_1"/>
    <property type="match status" value="1"/>
</dbReference>
<dbReference type="InterPro" id="IPR003439">
    <property type="entry name" value="ABC_transporter-like_ATP-bd"/>
</dbReference>
<keyword evidence="5 7" id="KW-1133">Transmembrane helix</keyword>
<keyword evidence="4" id="KW-0067">ATP-binding</keyword>
<dbReference type="InterPro" id="IPR011527">
    <property type="entry name" value="ABC1_TM_dom"/>
</dbReference>
<feature type="domain" description="ABC transporter" evidence="8">
    <location>
        <begin position="358"/>
        <end position="595"/>
    </location>
</feature>
<dbReference type="GO" id="GO:0016887">
    <property type="term" value="F:ATP hydrolysis activity"/>
    <property type="evidence" value="ECO:0007669"/>
    <property type="project" value="InterPro"/>
</dbReference>
<evidence type="ECO:0000256" key="3">
    <source>
        <dbReference type="ARBA" id="ARBA00022741"/>
    </source>
</evidence>
<dbReference type="GO" id="GO:0005886">
    <property type="term" value="C:plasma membrane"/>
    <property type="evidence" value="ECO:0007669"/>
    <property type="project" value="UniProtKB-SubCell"/>
</dbReference>
<feature type="transmembrane region" description="Helical" evidence="7">
    <location>
        <begin position="267"/>
        <end position="285"/>
    </location>
</feature>
<dbReference type="PANTHER" id="PTHR24221:SF654">
    <property type="entry name" value="ATP-BINDING CASSETTE SUB-FAMILY B MEMBER 6"/>
    <property type="match status" value="1"/>
</dbReference>
<dbReference type="Proteomes" id="UP000199392">
    <property type="component" value="Unassembled WGS sequence"/>
</dbReference>
<feature type="transmembrane region" description="Helical" evidence="7">
    <location>
        <begin position="74"/>
        <end position="96"/>
    </location>
</feature>
<comment type="subcellular location">
    <subcellularLocation>
        <location evidence="1">Cell membrane</location>
        <topology evidence="1">Multi-pass membrane protein</topology>
    </subcellularLocation>
</comment>
<evidence type="ECO:0000313" key="10">
    <source>
        <dbReference type="EMBL" id="SFS55550.1"/>
    </source>
</evidence>
<dbReference type="RefSeq" id="WP_176806475.1">
    <property type="nucleotide sequence ID" value="NZ_FNCL01000001.1"/>
</dbReference>
<dbReference type="STRING" id="311180.SAMN04488050_102307"/>
<dbReference type="GO" id="GO:0034040">
    <property type="term" value="F:ATPase-coupled lipid transmembrane transporter activity"/>
    <property type="evidence" value="ECO:0007669"/>
    <property type="project" value="TreeGrafter"/>
</dbReference>
<feature type="transmembrane region" description="Helical" evidence="7">
    <location>
        <begin position="155"/>
        <end position="175"/>
    </location>
</feature>
<dbReference type="GO" id="GO:0140359">
    <property type="term" value="F:ABC-type transporter activity"/>
    <property type="evidence" value="ECO:0007669"/>
    <property type="project" value="InterPro"/>
</dbReference>
<organism evidence="10 11">
    <name type="scientific">Alloyangia pacifica</name>
    <dbReference type="NCBI Taxonomy" id="311180"/>
    <lineage>
        <taxon>Bacteria</taxon>
        <taxon>Pseudomonadati</taxon>
        <taxon>Pseudomonadota</taxon>
        <taxon>Alphaproteobacteria</taxon>
        <taxon>Rhodobacterales</taxon>
        <taxon>Roseobacteraceae</taxon>
        <taxon>Alloyangia</taxon>
    </lineage>
</organism>
<dbReference type="InterPro" id="IPR036640">
    <property type="entry name" value="ABC1_TM_sf"/>
</dbReference>
<sequence length="597" mass="64362">MGGTMDRILFLLDERARHRLWRVLAVSVGMGLADMAAVLSIAPFLMVAASPEKALSNPALAALRNALGIEGETAFLVLLALGSLGMLTSAIVFRIWGFTYLRGFVRGQSVSLASRLVSLYMRAPLDRRLRRHSAELVTNIQSEVERVVNGVMMNAVRLLTGVSTALSLAVMLVVVEPRAALTMALLLGLGYGAIFAVVRGPMRRVGAARMGATRETARLLSEALSGSREVKLYGMERSYLDRFEAAFRRRAEATTTADLLRDIPKSVLEVLTFGTMILLVIWTLVEQGEGSSALPMVALYAFAAARLFPALQRIYAAGAALRGDLPAVDELHADLAAVEGVDLSDGRATEAMPLEQSLELRSVGYDYPDGERQLIRDLDLRVPAKRIVGLVGATGAGKSTILDMLTGLIRPASGGLYVDGTRITPENLARWRRSVAYVPQDSCMIEGSIGDNIRFGFTPRGDASEALCRAGAFAGLDGLISELPQGYDTPLGERGQSLSVGQRQRIGIARAIYREPALLVMDESTSALDTISEAELTAAVQGLRGRTTVVIVAHRLSSVRNCDLIYLIGAGRVLEEGSYEELTGRESKFHAFHRAGT</sequence>
<protein>
    <submittedName>
        <fullName evidence="10">ABC-type multidrug transport system, ATPase and permease component</fullName>
    </submittedName>
</protein>
<dbReference type="SUPFAM" id="SSF52540">
    <property type="entry name" value="P-loop containing nucleoside triphosphate hydrolases"/>
    <property type="match status" value="1"/>
</dbReference>
<dbReference type="Pfam" id="PF00664">
    <property type="entry name" value="ABC_membrane"/>
    <property type="match status" value="1"/>
</dbReference>
<evidence type="ECO:0000256" key="5">
    <source>
        <dbReference type="ARBA" id="ARBA00022989"/>
    </source>
</evidence>